<dbReference type="PANTHER" id="PTHR36974:SF1">
    <property type="entry name" value="DOXX FAMILY MEMBRANE PROTEIN"/>
    <property type="match status" value="1"/>
</dbReference>
<evidence type="ECO:0000313" key="3">
    <source>
        <dbReference type="EMBL" id="KAK1744720.1"/>
    </source>
</evidence>
<keyword evidence="1" id="KW-1133">Transmembrane helix</keyword>
<dbReference type="EMBL" id="JATAAI010000006">
    <property type="protein sequence ID" value="KAK1744720.1"/>
    <property type="molecule type" value="Genomic_DNA"/>
</dbReference>
<evidence type="ECO:0000256" key="1">
    <source>
        <dbReference type="SAM" id="Phobius"/>
    </source>
</evidence>
<feature type="transmembrane region" description="Helical" evidence="1">
    <location>
        <begin position="127"/>
        <end position="150"/>
    </location>
</feature>
<sequence length="266" mass="28321">MFMSIRAACIYASLICHGAAGFSPSSRGSVVFPRTTSASSVRLHSMLPDDNNTPNNLVDMPPPIARPDPSILISAKDGSTQQNAVFAITAAITLGTCVIVSLLNGVETILPAGWFAAWRDYTWPAGLGLIFMAAGVSHFTVSDAFCSIVPPRGTWGGLWQVPAPLAEELGLTYAEYHTYWTGIAEAGGGLLLVGSGLGIFDVDVRIPAGLLGLLVFAITPANIYMYTHDAEMGSGVPPIPYPNGHYGRAVAQMVLLAFFWKLTFHY</sequence>
<proteinExistence type="predicted"/>
<evidence type="ECO:0000256" key="2">
    <source>
        <dbReference type="SAM" id="SignalP"/>
    </source>
</evidence>
<accession>A0AAD9DG81</accession>
<dbReference type="PANTHER" id="PTHR36974">
    <property type="entry name" value="MEMBRANE PROTEIN-RELATED"/>
    <property type="match status" value="1"/>
</dbReference>
<keyword evidence="1" id="KW-0812">Transmembrane</keyword>
<comment type="caution">
    <text evidence="3">The sequence shown here is derived from an EMBL/GenBank/DDBJ whole genome shotgun (WGS) entry which is preliminary data.</text>
</comment>
<keyword evidence="4" id="KW-1185">Reference proteome</keyword>
<organism evidence="3 4">
    <name type="scientific">Skeletonema marinoi</name>
    <dbReference type="NCBI Taxonomy" id="267567"/>
    <lineage>
        <taxon>Eukaryota</taxon>
        <taxon>Sar</taxon>
        <taxon>Stramenopiles</taxon>
        <taxon>Ochrophyta</taxon>
        <taxon>Bacillariophyta</taxon>
        <taxon>Coscinodiscophyceae</taxon>
        <taxon>Thalassiosirophycidae</taxon>
        <taxon>Thalassiosirales</taxon>
        <taxon>Skeletonemataceae</taxon>
        <taxon>Skeletonema</taxon>
        <taxon>Skeletonema marinoi-dohrnii complex</taxon>
    </lineage>
</organism>
<evidence type="ECO:0000313" key="4">
    <source>
        <dbReference type="Proteomes" id="UP001224775"/>
    </source>
</evidence>
<feature type="chain" id="PRO_5042110750" evidence="2">
    <location>
        <begin position="22"/>
        <end position="266"/>
    </location>
</feature>
<gene>
    <name evidence="3" type="ORF">QTG54_004011</name>
</gene>
<reference evidence="3" key="1">
    <citation type="submission" date="2023-06" db="EMBL/GenBank/DDBJ databases">
        <title>Survivors Of The Sea: Transcriptome response of Skeletonema marinoi to long-term dormancy.</title>
        <authorList>
            <person name="Pinder M.I.M."/>
            <person name="Kourtchenko O."/>
            <person name="Robertson E.K."/>
            <person name="Larsson T."/>
            <person name="Maumus F."/>
            <person name="Osuna-Cruz C.M."/>
            <person name="Vancaester E."/>
            <person name="Stenow R."/>
            <person name="Vandepoele K."/>
            <person name="Ploug H."/>
            <person name="Bruchert V."/>
            <person name="Godhe A."/>
            <person name="Topel M."/>
        </authorList>
    </citation>
    <scope>NUCLEOTIDE SEQUENCE</scope>
    <source>
        <strain evidence="3">R05AC</strain>
    </source>
</reference>
<keyword evidence="1" id="KW-0472">Membrane</keyword>
<feature type="signal peptide" evidence="2">
    <location>
        <begin position="1"/>
        <end position="21"/>
    </location>
</feature>
<dbReference type="AlphaFoldDB" id="A0AAD9DG81"/>
<dbReference type="Proteomes" id="UP001224775">
    <property type="component" value="Unassembled WGS sequence"/>
</dbReference>
<protein>
    <submittedName>
        <fullName evidence="3">Uncharacterized protein</fullName>
    </submittedName>
</protein>
<feature type="transmembrane region" description="Helical" evidence="1">
    <location>
        <begin position="207"/>
        <end position="226"/>
    </location>
</feature>
<keyword evidence="2" id="KW-0732">Signal</keyword>
<name>A0AAD9DG81_9STRA</name>
<feature type="transmembrane region" description="Helical" evidence="1">
    <location>
        <begin position="179"/>
        <end position="200"/>
    </location>
</feature>
<feature type="transmembrane region" description="Helical" evidence="1">
    <location>
        <begin position="84"/>
        <end position="106"/>
    </location>
</feature>